<keyword evidence="4" id="KW-0732">Signal</keyword>
<gene>
    <name evidence="5" type="ORF">E5K00_04240</name>
</gene>
<dbReference type="Pfam" id="PF13432">
    <property type="entry name" value="TPR_16"/>
    <property type="match status" value="2"/>
</dbReference>
<evidence type="ECO:0000256" key="2">
    <source>
        <dbReference type="ARBA" id="ARBA00022803"/>
    </source>
</evidence>
<evidence type="ECO:0000256" key="3">
    <source>
        <dbReference type="PROSITE-ProRule" id="PRU00339"/>
    </source>
</evidence>
<dbReference type="PANTHER" id="PTHR44943">
    <property type="entry name" value="CELLULOSE SYNTHASE OPERON PROTEIN C"/>
    <property type="match status" value="1"/>
</dbReference>
<protein>
    <submittedName>
        <fullName evidence="5">Tetratricopeptide repeat protein</fullName>
    </submittedName>
</protein>
<keyword evidence="1" id="KW-0677">Repeat</keyword>
<evidence type="ECO:0000256" key="1">
    <source>
        <dbReference type="ARBA" id="ARBA00022737"/>
    </source>
</evidence>
<accession>A0A4Z0Q6W3</accession>
<keyword evidence="6" id="KW-1185">Reference proteome</keyword>
<sequence length="374" mass="42067">MRLLRFFLGLALGAPLLSACENAPASRAETMVNLTSVQSGPHIQAQELEGAIARQPRNASLYARRAAFRLDAGQVPAALQDINQALDLDDAPGEFYFTKARALRAQNRLQATLEAAQEASRRGFSSPELNLLVGETHLAARHYQDAIDQLDRTLQQEPDHAAALFYKGVAYQALTDTAQALQYLRASIARDPRQPETLHQLAFLSNAYRLPAEAVVYTRRGLKLAPAYGLLWYDHGRQFELQNQPDSALRCYGKAILLDTTLYRADYRLALAAFRQRQYAVAIPHLQRAVRRAPRLPEARQMLAESYESLGRNADALAQYRLLVAENPGNRHWTFKVWKAGEKARQLRNDTLFRRRAVEPIAPLVQRFKPSAID</sequence>
<dbReference type="RefSeq" id="WP_135462001.1">
    <property type="nucleotide sequence ID" value="NZ_SRLC01000001.1"/>
</dbReference>
<evidence type="ECO:0000256" key="4">
    <source>
        <dbReference type="SAM" id="SignalP"/>
    </source>
</evidence>
<keyword evidence="2 3" id="KW-0802">TPR repeat</keyword>
<dbReference type="EMBL" id="SRLC01000001">
    <property type="protein sequence ID" value="TGE24432.1"/>
    <property type="molecule type" value="Genomic_DNA"/>
</dbReference>
<feature type="repeat" description="TPR" evidence="3">
    <location>
        <begin position="127"/>
        <end position="160"/>
    </location>
</feature>
<dbReference type="Proteomes" id="UP000297549">
    <property type="component" value="Unassembled WGS sequence"/>
</dbReference>
<dbReference type="InterPro" id="IPR051685">
    <property type="entry name" value="Ycf3/AcsC/BcsC/TPR_MFPF"/>
</dbReference>
<dbReference type="PANTHER" id="PTHR44943:SF8">
    <property type="entry name" value="TPR REPEAT-CONTAINING PROTEIN MJ0263"/>
    <property type="match status" value="1"/>
</dbReference>
<dbReference type="OrthoDB" id="892214at2"/>
<comment type="caution">
    <text evidence="5">The sequence shown here is derived from an EMBL/GenBank/DDBJ whole genome shotgun (WGS) entry which is preliminary data.</text>
</comment>
<evidence type="ECO:0000313" key="5">
    <source>
        <dbReference type="EMBL" id="TGE24432.1"/>
    </source>
</evidence>
<dbReference type="AlphaFoldDB" id="A0A4Z0Q6W3"/>
<feature type="chain" id="PRO_5021362431" evidence="4">
    <location>
        <begin position="20"/>
        <end position="374"/>
    </location>
</feature>
<dbReference type="Gene3D" id="1.25.40.10">
    <property type="entry name" value="Tetratricopeptide repeat domain"/>
    <property type="match status" value="3"/>
</dbReference>
<dbReference type="SUPFAM" id="SSF48452">
    <property type="entry name" value="TPR-like"/>
    <property type="match status" value="1"/>
</dbReference>
<proteinExistence type="predicted"/>
<name>A0A4Z0Q6W3_9BACT</name>
<dbReference type="InterPro" id="IPR019734">
    <property type="entry name" value="TPR_rpt"/>
</dbReference>
<dbReference type="SMART" id="SM00028">
    <property type="entry name" value="TPR"/>
    <property type="match status" value="7"/>
</dbReference>
<organism evidence="5 6">
    <name type="scientific">Hymenobacter aquaticus</name>
    <dbReference type="NCBI Taxonomy" id="1867101"/>
    <lineage>
        <taxon>Bacteria</taxon>
        <taxon>Pseudomonadati</taxon>
        <taxon>Bacteroidota</taxon>
        <taxon>Cytophagia</taxon>
        <taxon>Cytophagales</taxon>
        <taxon>Hymenobacteraceae</taxon>
        <taxon>Hymenobacter</taxon>
    </lineage>
</organism>
<dbReference type="InterPro" id="IPR011990">
    <property type="entry name" value="TPR-like_helical_dom_sf"/>
</dbReference>
<dbReference type="PROSITE" id="PS50005">
    <property type="entry name" value="TPR"/>
    <property type="match status" value="2"/>
</dbReference>
<evidence type="ECO:0000313" key="6">
    <source>
        <dbReference type="Proteomes" id="UP000297549"/>
    </source>
</evidence>
<feature type="repeat" description="TPR" evidence="3">
    <location>
        <begin position="161"/>
        <end position="194"/>
    </location>
</feature>
<feature type="signal peptide" evidence="4">
    <location>
        <begin position="1"/>
        <end position="19"/>
    </location>
</feature>
<reference evidence="5 6" key="1">
    <citation type="submission" date="2019-04" db="EMBL/GenBank/DDBJ databases">
        <authorList>
            <person name="Feng G."/>
            <person name="Zhang J."/>
            <person name="Zhu H."/>
        </authorList>
    </citation>
    <scope>NUCLEOTIDE SEQUENCE [LARGE SCALE GENOMIC DNA]</scope>
    <source>
        <strain evidence="5 6">JCM 31653</strain>
    </source>
</reference>
<dbReference type="PROSITE" id="PS51257">
    <property type="entry name" value="PROKAR_LIPOPROTEIN"/>
    <property type="match status" value="1"/>
</dbReference>